<comment type="cofactor">
    <cofactor evidence="14 17">
        <name>heme b</name>
        <dbReference type="ChEBI" id="CHEBI:60344"/>
    </cofactor>
    <text evidence="14 17">Binds 1 heme b (iron(II)-protoporphyrin IX) group per subunit.</text>
</comment>
<evidence type="ECO:0000259" key="19">
    <source>
        <dbReference type="PROSITE" id="PS50873"/>
    </source>
</evidence>
<evidence type="ECO:0000256" key="13">
    <source>
        <dbReference type="PIRSR" id="PIRSR600823-2"/>
    </source>
</evidence>
<evidence type="ECO:0000256" key="5">
    <source>
        <dbReference type="ARBA" id="ARBA00022559"/>
    </source>
</evidence>
<dbReference type="EMBL" id="KZ305019">
    <property type="protein sequence ID" value="PIA62240.1"/>
    <property type="molecule type" value="Genomic_DNA"/>
</dbReference>
<dbReference type="EC" id="1.11.1.7" evidence="4 17"/>
<feature type="binding site" evidence="14">
    <location>
        <position position="290"/>
    </location>
    <ligand>
        <name>Ca(2+)</name>
        <dbReference type="ChEBI" id="CHEBI:29108"/>
        <label>2</label>
    </ligand>
</feature>
<keyword evidence="10 16" id="KW-1015">Disulfide bond</keyword>
<gene>
    <name evidence="20" type="ORF">AQUCO_00200311v1</name>
</gene>
<dbReference type="InterPro" id="IPR033905">
    <property type="entry name" value="Secretory_peroxidase"/>
</dbReference>
<dbReference type="GO" id="GO:0006979">
    <property type="term" value="P:response to oxidative stress"/>
    <property type="evidence" value="ECO:0007669"/>
    <property type="project" value="UniProtKB-UniRule"/>
</dbReference>
<dbReference type="InterPro" id="IPR019793">
    <property type="entry name" value="Peroxidases_heam-ligand_BS"/>
</dbReference>
<sequence>MIEEREREREELKTTKQSISPFSLANTKQIYHNSFSFAFHQTLFKMAVPLLLSIVLVFSLTSFSAESRLSTTYYSRKCPRFQQIVLDTITNKQITSPTTAAGTLRLFFHDCMIEGCDASVLISSNSFNTAERDADINHSLPGDAFDVVVRAKIALELECPGIVSCSDILALATRDLVTMVGGPFYQVYLGRKDGFISKATNVEGKLPKSTMGMNEIINLFTAKGFSIQEMVALSGAHTIGFSHCKEFANRLFNYSKYSSVDPTLNPRYADGLKRACANYKSNPEISTFNDLMTPNKFDNKYYQNLPRGLGLLATDRAMIEDLRTRPFALKYAYNQTVFFEDFARAMQKLSLVGVKQGRWGEIRRRCDAFNYIKTSN</sequence>
<dbReference type="SUPFAM" id="SSF48113">
    <property type="entry name" value="Heme-dependent peroxidases"/>
    <property type="match status" value="1"/>
</dbReference>
<dbReference type="GO" id="GO:0140825">
    <property type="term" value="F:lactoperoxidase activity"/>
    <property type="evidence" value="ECO:0007669"/>
    <property type="project" value="UniProtKB-EC"/>
</dbReference>
<dbReference type="PANTHER" id="PTHR31517:SF17">
    <property type="entry name" value="PEROXIDASE 6"/>
    <property type="match status" value="1"/>
</dbReference>
<evidence type="ECO:0000256" key="2">
    <source>
        <dbReference type="ARBA" id="ARBA00002322"/>
    </source>
</evidence>
<dbReference type="Gene3D" id="1.10.420.10">
    <property type="entry name" value="Peroxidase, domain 2"/>
    <property type="match status" value="1"/>
</dbReference>
<keyword evidence="11 17" id="KW-0376">Hydrogen peroxide</keyword>
<dbReference type="GO" id="GO:0042744">
    <property type="term" value="P:hydrogen peroxide catabolic process"/>
    <property type="evidence" value="ECO:0007669"/>
    <property type="project" value="UniProtKB-KW"/>
</dbReference>
<keyword evidence="18" id="KW-0472">Membrane</keyword>
<dbReference type="InterPro" id="IPR010255">
    <property type="entry name" value="Haem_peroxidase_sf"/>
</dbReference>
<feature type="binding site" evidence="14">
    <location>
        <position position="117"/>
    </location>
    <ligand>
        <name>Ca(2+)</name>
        <dbReference type="ChEBI" id="CHEBI:29108"/>
        <label>1</label>
    </ligand>
</feature>
<keyword evidence="21" id="KW-1185">Reference proteome</keyword>
<feature type="disulfide bond" evidence="16">
    <location>
        <begin position="244"/>
        <end position="276"/>
    </location>
</feature>
<evidence type="ECO:0000256" key="9">
    <source>
        <dbReference type="ARBA" id="ARBA00023004"/>
    </source>
</evidence>
<feature type="active site" description="Proton acceptor" evidence="12">
    <location>
        <position position="109"/>
    </location>
</feature>
<feature type="binding site" evidence="14">
    <location>
        <position position="119"/>
    </location>
    <ligand>
        <name>Ca(2+)</name>
        <dbReference type="ChEBI" id="CHEBI:29108"/>
        <label>1</label>
    </ligand>
</feature>
<evidence type="ECO:0000256" key="1">
    <source>
        <dbReference type="ARBA" id="ARBA00000189"/>
    </source>
</evidence>
<evidence type="ECO:0000256" key="16">
    <source>
        <dbReference type="PIRSR" id="PIRSR600823-5"/>
    </source>
</evidence>
<feature type="binding site" evidence="14">
    <location>
        <position position="131"/>
    </location>
    <ligand>
        <name>Ca(2+)</name>
        <dbReference type="ChEBI" id="CHEBI:29108"/>
        <label>1</label>
    </ligand>
</feature>
<dbReference type="OrthoDB" id="2113341at2759"/>
<dbReference type="Proteomes" id="UP000230069">
    <property type="component" value="Unassembled WGS sequence"/>
</dbReference>
<dbReference type="GO" id="GO:0005576">
    <property type="term" value="C:extracellular region"/>
    <property type="evidence" value="ECO:0007669"/>
    <property type="project" value="UniProtKB-SubCell"/>
</dbReference>
<dbReference type="FunFam" id="1.10.520.10:FF:000008">
    <property type="entry name" value="Peroxidase"/>
    <property type="match status" value="1"/>
</dbReference>
<evidence type="ECO:0000256" key="4">
    <source>
        <dbReference type="ARBA" id="ARBA00012313"/>
    </source>
</evidence>
<feature type="binding site" evidence="14">
    <location>
        <position position="293"/>
    </location>
    <ligand>
        <name>Ca(2+)</name>
        <dbReference type="ChEBI" id="CHEBI:29108"/>
        <label>2</label>
    </ligand>
</feature>
<feature type="binding site" description="axial binding residue" evidence="14">
    <location>
        <position position="237"/>
    </location>
    <ligand>
        <name>heme b</name>
        <dbReference type="ChEBI" id="CHEBI:60344"/>
    </ligand>
    <ligandPart>
        <name>Fe</name>
        <dbReference type="ChEBI" id="CHEBI:18248"/>
    </ligandPart>
</feature>
<protein>
    <recommendedName>
        <fullName evidence="4 17">Peroxidase</fullName>
        <ecNumber evidence="4 17">1.11.1.7</ecNumber>
    </recommendedName>
</protein>
<name>A0A2G5F2R2_AQUCA</name>
<dbReference type="AlphaFoldDB" id="A0A2G5F2R2"/>
<keyword evidence="14 17" id="KW-0106">Calcium</keyword>
<feature type="binding site" evidence="14">
    <location>
        <position position="115"/>
    </location>
    <ligand>
        <name>Ca(2+)</name>
        <dbReference type="ChEBI" id="CHEBI:29108"/>
        <label>1</label>
    </ligand>
</feature>
<dbReference type="Pfam" id="PF00141">
    <property type="entry name" value="peroxidase"/>
    <property type="match status" value="1"/>
</dbReference>
<keyword evidence="17" id="KW-0964">Secreted</keyword>
<organism evidence="20 21">
    <name type="scientific">Aquilegia coerulea</name>
    <name type="common">Rocky mountain columbine</name>
    <dbReference type="NCBI Taxonomy" id="218851"/>
    <lineage>
        <taxon>Eukaryota</taxon>
        <taxon>Viridiplantae</taxon>
        <taxon>Streptophyta</taxon>
        <taxon>Embryophyta</taxon>
        <taxon>Tracheophyta</taxon>
        <taxon>Spermatophyta</taxon>
        <taxon>Magnoliopsida</taxon>
        <taxon>Ranunculales</taxon>
        <taxon>Ranunculaceae</taxon>
        <taxon>Thalictroideae</taxon>
        <taxon>Aquilegia</taxon>
    </lineage>
</organism>
<evidence type="ECO:0000256" key="11">
    <source>
        <dbReference type="ARBA" id="ARBA00023324"/>
    </source>
</evidence>
<feature type="domain" description="Plant heme peroxidase family profile" evidence="19">
    <location>
        <begin position="68"/>
        <end position="370"/>
    </location>
</feature>
<dbReference type="PROSITE" id="PS50873">
    <property type="entry name" value="PEROXIDASE_4"/>
    <property type="match status" value="1"/>
</dbReference>
<evidence type="ECO:0000256" key="7">
    <source>
        <dbReference type="ARBA" id="ARBA00022723"/>
    </source>
</evidence>
<evidence type="ECO:0000256" key="12">
    <source>
        <dbReference type="PIRSR" id="PIRSR600823-1"/>
    </source>
</evidence>
<dbReference type="CDD" id="cd00693">
    <property type="entry name" value="secretory_peroxidase"/>
    <property type="match status" value="1"/>
</dbReference>
<proteinExistence type="inferred from homology"/>
<dbReference type="InterPro" id="IPR000823">
    <property type="entry name" value="Peroxidase_pln"/>
</dbReference>
<comment type="similarity">
    <text evidence="3">Belongs to the peroxidase family. Ascorbate peroxidase subfamily.</text>
</comment>
<feature type="site" description="Transition state stabilizer" evidence="15">
    <location>
        <position position="105"/>
    </location>
</feature>
<comment type="similarity">
    <text evidence="17">Belongs to the peroxidase family. Classical plant (class III) peroxidase subfamily.</text>
</comment>
<evidence type="ECO:0000313" key="20">
    <source>
        <dbReference type="EMBL" id="PIA62240.1"/>
    </source>
</evidence>
<reference evidence="20 21" key="1">
    <citation type="submission" date="2017-09" db="EMBL/GenBank/DDBJ databases">
        <title>WGS assembly of Aquilegia coerulea Goldsmith.</title>
        <authorList>
            <person name="Hodges S."/>
            <person name="Kramer E."/>
            <person name="Nordborg M."/>
            <person name="Tomkins J."/>
            <person name="Borevitz J."/>
            <person name="Derieg N."/>
            <person name="Yan J."/>
            <person name="Mihaltcheva S."/>
            <person name="Hayes R.D."/>
            <person name="Rokhsar D."/>
        </authorList>
    </citation>
    <scope>NUCLEOTIDE SEQUENCE [LARGE SCALE GENOMIC DNA]</scope>
    <source>
        <strain evidence="21">cv. Goldsmith</strain>
    </source>
</reference>
<feature type="transmembrane region" description="Helical" evidence="18">
    <location>
        <begin position="43"/>
        <end position="65"/>
    </location>
</feature>
<dbReference type="PRINTS" id="PR00458">
    <property type="entry name" value="PEROXIDASE"/>
</dbReference>
<dbReference type="InParanoid" id="A0A2G5F2R2"/>
<evidence type="ECO:0000256" key="17">
    <source>
        <dbReference type="RuleBase" id="RU362060"/>
    </source>
</evidence>
<feature type="binding site" evidence="14">
    <location>
        <position position="298"/>
    </location>
    <ligand>
        <name>Ca(2+)</name>
        <dbReference type="ChEBI" id="CHEBI:29108"/>
        <label>2</label>
    </ligand>
</feature>
<dbReference type="PROSITE" id="PS00436">
    <property type="entry name" value="PEROXIDASE_2"/>
    <property type="match status" value="1"/>
</dbReference>
<evidence type="ECO:0000256" key="10">
    <source>
        <dbReference type="ARBA" id="ARBA00023157"/>
    </source>
</evidence>
<keyword evidence="6 17" id="KW-0349">Heme</keyword>
<comment type="cofactor">
    <cofactor evidence="14 17">
        <name>Ca(2+)</name>
        <dbReference type="ChEBI" id="CHEBI:29108"/>
    </cofactor>
    <text evidence="14 17">Binds 2 calcium ions per subunit.</text>
</comment>
<dbReference type="GO" id="GO:0020037">
    <property type="term" value="F:heme binding"/>
    <property type="evidence" value="ECO:0007669"/>
    <property type="project" value="UniProtKB-UniRule"/>
</dbReference>
<dbReference type="Gene3D" id="1.10.520.10">
    <property type="match status" value="1"/>
</dbReference>
<dbReference type="PRINTS" id="PR00461">
    <property type="entry name" value="PLPEROXIDASE"/>
</dbReference>
<feature type="disulfide bond" evidence="16">
    <location>
        <begin position="111"/>
        <end position="116"/>
    </location>
</feature>
<keyword evidence="18" id="KW-1133">Transmembrane helix</keyword>
<feature type="disulfide bond" evidence="16">
    <location>
        <begin position="165"/>
        <end position="366"/>
    </location>
</feature>
<dbReference type="InterPro" id="IPR002016">
    <property type="entry name" value="Haem_peroxidase"/>
</dbReference>
<dbReference type="InterPro" id="IPR019794">
    <property type="entry name" value="Peroxidases_AS"/>
</dbReference>
<dbReference type="FunFam" id="1.10.420.10:FF:000001">
    <property type="entry name" value="Peroxidase"/>
    <property type="match status" value="1"/>
</dbReference>
<keyword evidence="5 17" id="KW-0575">Peroxidase</keyword>
<evidence type="ECO:0000256" key="3">
    <source>
        <dbReference type="ARBA" id="ARBA00006873"/>
    </source>
</evidence>
<keyword evidence="8 17" id="KW-0560">Oxidoreductase</keyword>
<comment type="function">
    <text evidence="2">Removal of H(2)O(2), oxidation of toxic reductants, biosynthesis and degradation of lignin, suberization, auxin catabolism, response to environmental stresses such as wounding, pathogen attack and oxidative stress. These functions might be dependent on each isozyme/isoform in each plant tissue.</text>
</comment>
<keyword evidence="9 14" id="KW-0408">Iron</keyword>
<evidence type="ECO:0000256" key="6">
    <source>
        <dbReference type="ARBA" id="ARBA00022617"/>
    </source>
</evidence>
<evidence type="ECO:0000256" key="14">
    <source>
        <dbReference type="PIRSR" id="PIRSR600823-3"/>
    </source>
</evidence>
<dbReference type="STRING" id="218851.A0A2G5F2R2"/>
<evidence type="ECO:0000256" key="8">
    <source>
        <dbReference type="ARBA" id="ARBA00023002"/>
    </source>
</evidence>
<dbReference type="GO" id="GO:0046872">
    <property type="term" value="F:metal ion binding"/>
    <property type="evidence" value="ECO:0007669"/>
    <property type="project" value="UniProtKB-UniRule"/>
</dbReference>
<dbReference type="PANTHER" id="PTHR31517">
    <property type="match status" value="1"/>
</dbReference>
<evidence type="ECO:0000256" key="18">
    <source>
        <dbReference type="SAM" id="Phobius"/>
    </source>
</evidence>
<feature type="binding site" evidence="14">
    <location>
        <position position="238"/>
    </location>
    <ligand>
        <name>Ca(2+)</name>
        <dbReference type="ChEBI" id="CHEBI:29108"/>
        <label>2</label>
    </ligand>
</feature>
<comment type="subcellular location">
    <subcellularLocation>
        <location evidence="17">Secreted</location>
    </subcellularLocation>
</comment>
<feature type="binding site" evidence="13">
    <location>
        <position position="207"/>
    </location>
    <ligand>
        <name>substrate</name>
    </ligand>
</feature>
<dbReference type="FunCoup" id="A0A2G5F2R2">
    <property type="interactions" value="196"/>
</dbReference>
<feature type="binding site" evidence="14">
    <location>
        <position position="110"/>
    </location>
    <ligand>
        <name>Ca(2+)</name>
        <dbReference type="ChEBI" id="CHEBI:29108"/>
        <label>1</label>
    </ligand>
</feature>
<keyword evidence="7 14" id="KW-0479">Metal-binding</keyword>
<comment type="catalytic activity">
    <reaction evidence="1 17">
        <text>2 a phenolic donor + H2O2 = 2 a phenolic radical donor + 2 H2O</text>
        <dbReference type="Rhea" id="RHEA:56136"/>
        <dbReference type="ChEBI" id="CHEBI:15377"/>
        <dbReference type="ChEBI" id="CHEBI:16240"/>
        <dbReference type="ChEBI" id="CHEBI:139520"/>
        <dbReference type="ChEBI" id="CHEBI:139521"/>
        <dbReference type="EC" id="1.11.1.7"/>
    </reaction>
</comment>
<keyword evidence="18" id="KW-0812">Transmembrane</keyword>
<evidence type="ECO:0000313" key="21">
    <source>
        <dbReference type="Proteomes" id="UP000230069"/>
    </source>
</evidence>
<dbReference type="PROSITE" id="PS00435">
    <property type="entry name" value="PEROXIDASE_1"/>
    <property type="match status" value="1"/>
</dbReference>
<feature type="disulfide bond" evidence="16">
    <location>
        <begin position="78"/>
        <end position="159"/>
    </location>
</feature>
<evidence type="ECO:0000256" key="15">
    <source>
        <dbReference type="PIRSR" id="PIRSR600823-4"/>
    </source>
</evidence>
<accession>A0A2G5F2R2</accession>